<evidence type="ECO:0000259" key="6">
    <source>
        <dbReference type="Pfam" id="PF00361"/>
    </source>
</evidence>
<feature type="transmembrane region" description="Helical" evidence="5">
    <location>
        <begin position="6"/>
        <end position="27"/>
    </location>
</feature>
<feature type="transmembrane region" description="Helical" evidence="5">
    <location>
        <begin position="282"/>
        <end position="303"/>
    </location>
</feature>
<keyword evidence="2 5" id="KW-0812">Transmembrane</keyword>
<reference evidence="7" key="2">
    <citation type="submission" date="2023-12" db="EMBL/GenBank/DDBJ databases">
        <authorList>
            <person name="Sun Q."/>
            <person name="Inoue M."/>
        </authorList>
    </citation>
    <scope>NUCLEOTIDE SEQUENCE</scope>
    <source>
        <strain evidence="7">JCM 14265</strain>
    </source>
</reference>
<evidence type="ECO:0000313" key="9">
    <source>
        <dbReference type="Proteomes" id="UP001501425"/>
    </source>
</evidence>
<dbReference type="AlphaFoldDB" id="A0AAV3SW55"/>
<accession>A0AAV3SW55</accession>
<dbReference type="InterPro" id="IPR001750">
    <property type="entry name" value="ND/Mrp_TM"/>
</dbReference>
<dbReference type="EMBL" id="BAAADQ010000016">
    <property type="protein sequence ID" value="GAA0553654.1"/>
    <property type="molecule type" value="Genomic_DNA"/>
</dbReference>
<dbReference type="NCBIfam" id="TIGR01770">
    <property type="entry name" value="NDH_I_N"/>
    <property type="match status" value="1"/>
</dbReference>
<reference evidence="7" key="1">
    <citation type="journal article" date="2014" name="Int. J. Syst. Evol. Microbiol.">
        <title>Complete genome sequence of Corynebacterium casei LMG S-19264T (=DSM 44701T), isolated from a smear-ripened cheese.</title>
        <authorList>
            <consortium name="US DOE Joint Genome Institute (JGI-PGF)"/>
            <person name="Walter F."/>
            <person name="Albersmeier A."/>
            <person name="Kalinowski J."/>
            <person name="Ruckert C."/>
        </authorList>
    </citation>
    <scope>NUCLEOTIDE SEQUENCE</scope>
    <source>
        <strain evidence="7">JCM 14265</strain>
    </source>
</reference>
<evidence type="ECO:0000256" key="3">
    <source>
        <dbReference type="ARBA" id="ARBA00022989"/>
    </source>
</evidence>
<feature type="domain" description="NADH:quinone oxidoreductase/Mrp antiporter transmembrane" evidence="6">
    <location>
        <begin position="132"/>
        <end position="434"/>
    </location>
</feature>
<feature type="transmembrane region" description="Helical" evidence="5">
    <location>
        <begin position="169"/>
        <end position="190"/>
    </location>
</feature>
<dbReference type="GO" id="GO:0016020">
    <property type="term" value="C:membrane"/>
    <property type="evidence" value="ECO:0007669"/>
    <property type="project" value="UniProtKB-SubCell"/>
</dbReference>
<dbReference type="Proteomes" id="UP001567571">
    <property type="component" value="Unassembled WGS sequence"/>
</dbReference>
<evidence type="ECO:0000256" key="5">
    <source>
        <dbReference type="SAM" id="Phobius"/>
    </source>
</evidence>
<comment type="caution">
    <text evidence="7">The sequence shown here is derived from an EMBL/GenBank/DDBJ whole genome shotgun (WGS) entry which is preliminary data.</text>
</comment>
<evidence type="ECO:0000313" key="10">
    <source>
        <dbReference type="Proteomes" id="UP001567571"/>
    </source>
</evidence>
<organism evidence="7 9">
    <name type="scientific">Halorubrum ejinorense</name>
    <dbReference type="NCBI Taxonomy" id="425309"/>
    <lineage>
        <taxon>Archaea</taxon>
        <taxon>Methanobacteriati</taxon>
        <taxon>Methanobacteriota</taxon>
        <taxon>Stenosarchaea group</taxon>
        <taxon>Halobacteria</taxon>
        <taxon>Halobacteriales</taxon>
        <taxon>Haloferacaceae</taxon>
        <taxon>Halorubrum</taxon>
    </lineage>
</organism>
<dbReference type="PANTHER" id="PTHR22773">
    <property type="entry name" value="NADH DEHYDROGENASE"/>
    <property type="match status" value="1"/>
</dbReference>
<keyword evidence="10" id="KW-1185">Reference proteome</keyword>
<feature type="transmembrane region" description="Helical" evidence="5">
    <location>
        <begin position="343"/>
        <end position="364"/>
    </location>
</feature>
<feature type="transmembrane region" description="Helical" evidence="5">
    <location>
        <begin position="310"/>
        <end position="331"/>
    </location>
</feature>
<dbReference type="GO" id="GO:0008137">
    <property type="term" value="F:NADH dehydrogenase (ubiquinone) activity"/>
    <property type="evidence" value="ECO:0007669"/>
    <property type="project" value="InterPro"/>
</dbReference>
<evidence type="ECO:0000256" key="2">
    <source>
        <dbReference type="ARBA" id="ARBA00022692"/>
    </source>
</evidence>
<dbReference type="RefSeq" id="WP_343780557.1">
    <property type="nucleotide sequence ID" value="NZ_BAAADQ010000016.1"/>
</dbReference>
<feature type="transmembrane region" description="Helical" evidence="5">
    <location>
        <begin position="385"/>
        <end position="408"/>
    </location>
</feature>
<dbReference type="InterPro" id="IPR010096">
    <property type="entry name" value="NADH-Q_OxRdtase_suN/2"/>
</dbReference>
<keyword evidence="3 5" id="KW-1133">Transmembrane helix</keyword>
<sequence>MVNGLPAVTALLPALLLAATGLVLLLVDTVRPDARSNTSMAVVGALGSLVALAATVWLTATGVGSADAGAVYLFADAVKVDTMALFFTAIFASVTALVLVAAHDYFDDHANPAAFYSLVTFAATGMALLAVANSLAVVFVALEMVSLPSYVLVAYLKQDRGSVEAGMKYFLVGALSSAIFLFGISLVYAATGSLILADIASASIEGLAGVLGIGVVMMIGGVAFKTASVPFHFWAPEAYEGAPAPVSAFLSSASKAAGFVVAFRVFTEAFPVGTSLGAGIDWVLAFGVLAAVTMTLGNFAAAVQEEVKRMLAYSSIGHAGYALIGVAALTVDGPANGTVMGAAMAHLLVYGFMNTGAFLFVAMAEKWGVGRTFEDYAGLWRRAPVASVAMAVFMFSLAGLPPFAGFFSKYFLFQAAIDNGVVWLAGLGAVNSVVSLYYYSRVVKALFLDDPASPSALDAIDVRPTALYAAVVFAAVVTVLLLPGFGPVIETAEAAASALF</sequence>
<feature type="transmembrane region" description="Helical" evidence="5">
    <location>
        <begin position="114"/>
        <end position="142"/>
    </location>
</feature>
<evidence type="ECO:0000313" key="8">
    <source>
        <dbReference type="EMBL" id="MEZ3167682.1"/>
    </source>
</evidence>
<dbReference type="HAMAP" id="MF_00445">
    <property type="entry name" value="NDH1_NuoN_1"/>
    <property type="match status" value="1"/>
</dbReference>
<feature type="transmembrane region" description="Helical" evidence="5">
    <location>
        <begin position="202"/>
        <end position="224"/>
    </location>
</feature>
<feature type="transmembrane region" description="Helical" evidence="5">
    <location>
        <begin position="83"/>
        <end position="102"/>
    </location>
</feature>
<dbReference type="Proteomes" id="UP001501425">
    <property type="component" value="Unassembled WGS sequence"/>
</dbReference>
<dbReference type="Pfam" id="PF00361">
    <property type="entry name" value="Proton_antipo_M"/>
    <property type="match status" value="1"/>
</dbReference>
<dbReference type="EMBL" id="JBEDNW010000005">
    <property type="protein sequence ID" value="MEZ3167682.1"/>
    <property type="molecule type" value="Genomic_DNA"/>
</dbReference>
<evidence type="ECO:0000256" key="4">
    <source>
        <dbReference type="ARBA" id="ARBA00023136"/>
    </source>
</evidence>
<evidence type="ECO:0000313" key="7">
    <source>
        <dbReference type="EMBL" id="GAA0553654.1"/>
    </source>
</evidence>
<evidence type="ECO:0000256" key="1">
    <source>
        <dbReference type="ARBA" id="ARBA00004141"/>
    </source>
</evidence>
<keyword evidence="4 5" id="KW-0472">Membrane</keyword>
<protein>
    <submittedName>
        <fullName evidence="7">NADH-quinone oxidoreductase subunit N</fullName>
    </submittedName>
</protein>
<reference evidence="8 10" key="3">
    <citation type="submission" date="2024-06" db="EMBL/GenBank/DDBJ databases">
        <title>Halorubrum miltondacostae sp. nov., a potential PHA producer isolated from an inland solar saltern in Rio Maior, Portugal.</title>
        <authorList>
            <person name="Albuquerque L."/>
            <person name="Viver T."/>
            <person name="Barroso C."/>
            <person name="Claudino R."/>
            <person name="Galvan M."/>
            <person name="Simoes G."/>
            <person name="Lobo Da Cunha A."/>
            <person name="Egas C."/>
        </authorList>
    </citation>
    <scope>NUCLEOTIDE SEQUENCE [LARGE SCALE GENOMIC DNA]</scope>
    <source>
        <strain evidence="8 10">DSM 18646</strain>
    </source>
</reference>
<dbReference type="GO" id="GO:0042773">
    <property type="term" value="P:ATP synthesis coupled electron transport"/>
    <property type="evidence" value="ECO:0007669"/>
    <property type="project" value="InterPro"/>
</dbReference>
<name>A0AAV3SW55_9EURY</name>
<comment type="subcellular location">
    <subcellularLocation>
        <location evidence="1">Membrane</location>
        <topology evidence="1">Multi-pass membrane protein</topology>
    </subcellularLocation>
</comment>
<feature type="transmembrane region" description="Helical" evidence="5">
    <location>
        <begin position="420"/>
        <end position="439"/>
    </location>
</feature>
<feature type="transmembrane region" description="Helical" evidence="5">
    <location>
        <begin position="39"/>
        <end position="63"/>
    </location>
</feature>
<gene>
    <name evidence="8" type="ORF">ABNG02_10145</name>
    <name evidence="7" type="ORF">GCM10008994_30780</name>
</gene>
<feature type="transmembrane region" description="Helical" evidence="5">
    <location>
        <begin position="466"/>
        <end position="485"/>
    </location>
</feature>
<proteinExistence type="inferred from homology"/>